<dbReference type="Proteomes" id="UP000632289">
    <property type="component" value="Unassembled WGS sequence"/>
</dbReference>
<proteinExistence type="predicted"/>
<reference evidence="3" key="1">
    <citation type="submission" date="2020-09" db="EMBL/GenBank/DDBJ databases">
        <title>Secondary metabolite and genome analysis of marine Streptomyces chumphonensis KK1-2T.</title>
        <authorList>
            <person name="Phongsopitanun W."/>
            <person name="Kanchanasin P."/>
            <person name="Pittayakhajonwut P."/>
            <person name="Suwanborirux K."/>
            <person name="Tanasupawat S."/>
        </authorList>
    </citation>
    <scope>NUCLEOTIDE SEQUENCE</scope>
    <source>
        <strain evidence="3">KK1-2</strain>
    </source>
</reference>
<dbReference type="PRINTS" id="PR01217">
    <property type="entry name" value="PRICHEXTENSN"/>
</dbReference>
<keyword evidence="2" id="KW-0812">Transmembrane</keyword>
<gene>
    <name evidence="3" type="ORF">IF129_08415</name>
</gene>
<feature type="region of interest" description="Disordered" evidence="1">
    <location>
        <begin position="300"/>
        <end position="321"/>
    </location>
</feature>
<feature type="compositionally biased region" description="Low complexity" evidence="1">
    <location>
        <begin position="18"/>
        <end position="29"/>
    </location>
</feature>
<evidence type="ECO:0000313" key="4">
    <source>
        <dbReference type="Proteomes" id="UP000632289"/>
    </source>
</evidence>
<protein>
    <submittedName>
        <fullName evidence="3">Uncharacterized protein</fullName>
    </submittedName>
</protein>
<organism evidence="3 4">
    <name type="scientific">Streptomyces chumphonensis</name>
    <dbReference type="NCBI Taxonomy" id="1214925"/>
    <lineage>
        <taxon>Bacteria</taxon>
        <taxon>Bacillati</taxon>
        <taxon>Actinomycetota</taxon>
        <taxon>Actinomycetes</taxon>
        <taxon>Kitasatosporales</taxon>
        <taxon>Streptomycetaceae</taxon>
        <taxon>Streptomyces</taxon>
    </lineage>
</organism>
<feature type="transmembrane region" description="Helical" evidence="2">
    <location>
        <begin position="104"/>
        <end position="127"/>
    </location>
</feature>
<feature type="compositionally biased region" description="Pro residues" evidence="1">
    <location>
        <begin position="62"/>
        <end position="99"/>
    </location>
</feature>
<comment type="caution">
    <text evidence="3">The sequence shown here is derived from an EMBL/GenBank/DDBJ whole genome shotgun (WGS) entry which is preliminary data.</text>
</comment>
<keyword evidence="4" id="KW-1185">Reference proteome</keyword>
<feature type="region of interest" description="Disordered" evidence="1">
    <location>
        <begin position="1"/>
        <end position="101"/>
    </location>
</feature>
<keyword evidence="2" id="KW-1133">Transmembrane helix</keyword>
<evidence type="ECO:0000256" key="1">
    <source>
        <dbReference type="SAM" id="MobiDB-lite"/>
    </source>
</evidence>
<evidence type="ECO:0000313" key="3">
    <source>
        <dbReference type="EMBL" id="MBD3931586.1"/>
    </source>
</evidence>
<dbReference type="AlphaFoldDB" id="A0A927EXQ4"/>
<dbReference type="EMBL" id="JACXYU010000003">
    <property type="protein sequence ID" value="MBD3931586.1"/>
    <property type="molecule type" value="Genomic_DNA"/>
</dbReference>
<name>A0A927EXQ4_9ACTN</name>
<accession>A0A927EXQ4</accession>
<keyword evidence="2" id="KW-0472">Membrane</keyword>
<sequence length="352" mass="36062">MSTEADPASASPPPPRRPAGSPRPDTPRSSPAPPAPRTALPVQPGPPPPERLPALPRRAPGPDVPAPPTAVPAPWPPDGPEGPPPAAPAPPAPPAPPPRGRSRAAAAALCLVLGVGLLGGGVAGAWLRGGPSGGPSTEETFRAARDLWREVPVDTLFPPELTGENAGPGGADRRWIRAAVAPDSGCAQAFDELLAKALAPVGCLRLLRATYVDETSSTLTTVGVVFTKADPPALRELRERFTDRDGEHLESRTDLMPRPYAERGTDTAGFGDAQRASWTVRVGTSLPVVVYTVSGFADGRTVSDPQPAGRAVRDGETSAAAQAGLGHASQGIAGLVEDALSDAASDAVREGR</sequence>
<dbReference type="RefSeq" id="WP_191208892.1">
    <property type="nucleotide sequence ID" value="NZ_BAABKL010000018.1"/>
</dbReference>
<evidence type="ECO:0000256" key="2">
    <source>
        <dbReference type="SAM" id="Phobius"/>
    </source>
</evidence>